<dbReference type="KEGG" id="cke:B5M06_13190"/>
<evidence type="ECO:0000313" key="1">
    <source>
        <dbReference type="EMBL" id="AQZ99063.1"/>
    </source>
</evidence>
<name>A0A1V0BGJ9_9BURK</name>
<dbReference type="EMBL" id="CP020121">
    <property type="protein sequence ID" value="AQZ99063.1"/>
    <property type="molecule type" value="Genomic_DNA"/>
</dbReference>
<accession>A0A1V0BGJ9</accession>
<protein>
    <submittedName>
        <fullName evidence="1">Uncharacterized protein</fullName>
    </submittedName>
</protein>
<reference evidence="1 2" key="1">
    <citation type="submission" date="2017-03" db="EMBL/GenBank/DDBJ databases">
        <title>Rapid Whole Genome Sequencing of Comamonas kerstersii Causing Continuous ambulatory Peritoneal Dialysis-Associated Peritonitis.</title>
        <authorList>
            <person name="Zheng B."/>
        </authorList>
    </citation>
    <scope>NUCLEOTIDE SEQUENCE [LARGE SCALE GENOMIC DNA]</scope>
    <source>
        <strain evidence="1 2">8943</strain>
    </source>
</reference>
<organism evidence="1 2">
    <name type="scientific">Comamonas kerstersii</name>
    <dbReference type="NCBI Taxonomy" id="225992"/>
    <lineage>
        <taxon>Bacteria</taxon>
        <taxon>Pseudomonadati</taxon>
        <taxon>Pseudomonadota</taxon>
        <taxon>Betaproteobacteria</taxon>
        <taxon>Burkholderiales</taxon>
        <taxon>Comamonadaceae</taxon>
        <taxon>Comamonas</taxon>
    </lineage>
</organism>
<evidence type="ECO:0000313" key="2">
    <source>
        <dbReference type="Proteomes" id="UP000242792"/>
    </source>
</evidence>
<dbReference type="Proteomes" id="UP000242792">
    <property type="component" value="Chromosome"/>
</dbReference>
<gene>
    <name evidence="1" type="ORF">B5M06_13190</name>
</gene>
<dbReference type="AlphaFoldDB" id="A0A1V0BGJ9"/>
<dbReference type="RefSeq" id="WP_080025245.1">
    <property type="nucleotide sequence ID" value="NZ_CP020121.1"/>
</dbReference>
<dbReference type="GeneID" id="83040274"/>
<sequence length="71" mass="8042">MAQKFMQSALKFSKASTSTLLKSVDSQSKLFEMLVLDDEQIDELALTGEPVHSLSLSPTTMTRWNLPIWRI</sequence>
<proteinExistence type="predicted"/>
<dbReference type="OrthoDB" id="8895840at2"/>